<dbReference type="EMBL" id="CP011950">
    <property type="protein sequence ID" value="AKU09824.1"/>
    <property type="molecule type" value="Genomic_DNA"/>
</dbReference>
<dbReference type="InterPro" id="IPR036390">
    <property type="entry name" value="WH_DNA-bd_sf"/>
</dbReference>
<dbReference type="PANTHER" id="PTHR34704">
    <property type="entry name" value="ATPASE"/>
    <property type="match status" value="1"/>
</dbReference>
<dbReference type="Pfam" id="PF01637">
    <property type="entry name" value="ATPase_2"/>
    <property type="match status" value="1"/>
</dbReference>
<dbReference type="SUPFAM" id="SSF46785">
    <property type="entry name" value="Winged helix' DNA-binding domain"/>
    <property type="match status" value="1"/>
</dbReference>
<dbReference type="InterPro" id="IPR027417">
    <property type="entry name" value="P-loop_NTPase"/>
</dbReference>
<feature type="domain" description="DUF234" evidence="2">
    <location>
        <begin position="307"/>
        <end position="393"/>
    </location>
</feature>
<dbReference type="Pfam" id="PF03008">
    <property type="entry name" value="DUF234"/>
    <property type="match status" value="1"/>
</dbReference>
<feature type="domain" description="ATPase" evidence="1">
    <location>
        <begin position="2"/>
        <end position="202"/>
    </location>
</feature>
<dbReference type="InterPro" id="IPR004256">
    <property type="entry name" value="DUF234"/>
</dbReference>
<gene>
    <name evidence="3" type="ORF">ABY42_18570</name>
</gene>
<dbReference type="GeneID" id="25247998"/>
<evidence type="ECO:0000259" key="1">
    <source>
        <dbReference type="Pfam" id="PF01637"/>
    </source>
</evidence>
<dbReference type="InterPro" id="IPR036388">
    <property type="entry name" value="WH-like_DNA-bd_sf"/>
</dbReference>
<dbReference type="InterPro" id="IPR011991">
    <property type="entry name" value="ArsR-like_HTH"/>
</dbReference>
<dbReference type="RefSeq" id="WP_050460441.1">
    <property type="nucleotide sequence ID" value="NZ_CP011950.1"/>
</dbReference>
<evidence type="ECO:0000313" key="4">
    <source>
        <dbReference type="Proteomes" id="UP000066124"/>
    </source>
</evidence>
<dbReference type="SUPFAM" id="SSF52980">
    <property type="entry name" value="Restriction endonuclease-like"/>
    <property type="match status" value="1"/>
</dbReference>
<geneLocation type="plasmid" evidence="3 4">
    <name>pHG3</name>
</geneLocation>
<dbReference type="SUPFAM" id="SSF52540">
    <property type="entry name" value="P-loop containing nucleoside triphosphate hydrolases"/>
    <property type="match status" value="1"/>
</dbReference>
<organism evidence="3 4">
    <name type="scientific">Haloferax gibbonsii</name>
    <dbReference type="NCBI Taxonomy" id="35746"/>
    <lineage>
        <taxon>Archaea</taxon>
        <taxon>Methanobacteriati</taxon>
        <taxon>Methanobacteriota</taxon>
        <taxon>Stenosarchaea group</taxon>
        <taxon>Halobacteria</taxon>
        <taxon>Halobacteriales</taxon>
        <taxon>Haloferacaceae</taxon>
        <taxon>Haloferax</taxon>
    </lineage>
</organism>
<evidence type="ECO:0000259" key="2">
    <source>
        <dbReference type="Pfam" id="PF03008"/>
    </source>
</evidence>
<protein>
    <submittedName>
        <fullName evidence="3">ATPase</fullName>
    </submittedName>
</protein>
<dbReference type="Gene3D" id="1.10.10.10">
    <property type="entry name" value="Winged helix-like DNA-binding domain superfamily/Winged helix DNA-binding domain"/>
    <property type="match status" value="1"/>
</dbReference>
<proteinExistence type="predicted"/>
<dbReference type="GO" id="GO:0005524">
    <property type="term" value="F:ATP binding"/>
    <property type="evidence" value="ECO:0007669"/>
    <property type="project" value="InterPro"/>
</dbReference>
<keyword evidence="3" id="KW-0614">Plasmid</keyword>
<dbReference type="KEGG" id="hgi:ABY42_18570"/>
<dbReference type="PATRIC" id="fig|35746.4.peg.4080"/>
<dbReference type="AlphaFoldDB" id="A0A0K1IZF9"/>
<dbReference type="CDD" id="cd00090">
    <property type="entry name" value="HTH_ARSR"/>
    <property type="match status" value="1"/>
</dbReference>
<dbReference type="Gene3D" id="3.40.50.300">
    <property type="entry name" value="P-loop containing nucleotide triphosphate hydrolases"/>
    <property type="match status" value="2"/>
</dbReference>
<dbReference type="PANTHER" id="PTHR34704:SF1">
    <property type="entry name" value="ATPASE"/>
    <property type="match status" value="1"/>
</dbReference>
<evidence type="ECO:0000313" key="3">
    <source>
        <dbReference type="EMBL" id="AKU09824.1"/>
    </source>
</evidence>
<dbReference type="InterPro" id="IPR011579">
    <property type="entry name" value="ATPase_dom"/>
</dbReference>
<accession>A0A0K1IZF9</accession>
<dbReference type="Proteomes" id="UP000066124">
    <property type="component" value="Plasmid pHG3"/>
</dbReference>
<dbReference type="InterPro" id="IPR011335">
    <property type="entry name" value="Restrct_endonuc-II-like"/>
</dbReference>
<reference evidence="4" key="1">
    <citation type="journal article" date="2015" name="J. Biotechnol.">
        <title>Complete genome sequence of Haloferax gibbonsii strain ARA6, a potential producer of polyhydroxyalkanoates and halocins isolated from Araruama, Rio de Janeiro, Brasil.</title>
        <authorList>
            <person name="Pinto L.H."/>
            <person name="D'Alincourt Carvalho-Assef A.P."/>
            <person name="Vieira R.P."/>
            <person name="Clementino M.M."/>
            <person name="Albano R.M."/>
        </authorList>
    </citation>
    <scope>NUCLEOTIDE SEQUENCE [LARGE SCALE GENOMIC DNA]</scope>
    <source>
        <strain evidence="4">ARA6</strain>
        <plasmid evidence="4">Plasmid pHG3</plasmid>
    </source>
</reference>
<sequence>MINRESELEWLTSHLTRDDRQLLVVYGRRRVGKTTLVTTALESINQDTLYYLCDQRGPAHNATQFARQCADHFDDVPPDVDSFLDAFRYLKGRVDGSFIVALDEFSYLVESDEAIPSVFQTVVDELLADTDISIVLLGSSISMMEEGVLSYESPLYGRRTGQWRLEPLSAGNVAKFFPQYDAETIIQAYSVLGGVPAYLEKFDDHDGLFTNIERHILSKGEFLYEEPEFLLRQELREPTTYMAILEAIANGATRVTDIANSIDKKASGISRYLQNLTQLALVERETPVTDPDGRGVYKLTDQFVRFWFRYVSPNRGTLEQGRTEPVRDSITESLPTHTSFAFEEVCRQAVSTSSFPVSCSRVGRWWYGEEEIDVVGLNPQTNTLLLGECKWTNSPVGRSLLDAVEVTEPEVRWQGSDRDVEYALFSRSGFTDGLEDSAAERDDLHLFTPSDVMALFENGA</sequence>
<name>A0A0K1IZF9_HALGI</name>